<dbReference type="RefSeq" id="WP_386842876.1">
    <property type="nucleotide sequence ID" value="NZ_JBHUMK010000011.1"/>
</dbReference>
<evidence type="ECO:0000313" key="15">
    <source>
        <dbReference type="EMBL" id="MFD2608391.1"/>
    </source>
</evidence>
<dbReference type="InterPro" id="IPR022898">
    <property type="entry name" value="RNase_HII"/>
</dbReference>
<evidence type="ECO:0000259" key="14">
    <source>
        <dbReference type="PROSITE" id="PS51975"/>
    </source>
</evidence>
<evidence type="ECO:0000256" key="10">
    <source>
        <dbReference type="ARBA" id="ARBA00022801"/>
    </source>
</evidence>
<dbReference type="Gene3D" id="3.30.420.10">
    <property type="entry name" value="Ribonuclease H-like superfamily/Ribonuclease H"/>
    <property type="match status" value="1"/>
</dbReference>
<reference evidence="16" key="1">
    <citation type="journal article" date="2019" name="Int. J. Syst. Evol. Microbiol.">
        <title>The Global Catalogue of Microorganisms (GCM) 10K type strain sequencing project: providing services to taxonomists for standard genome sequencing and annotation.</title>
        <authorList>
            <consortium name="The Broad Institute Genomics Platform"/>
            <consortium name="The Broad Institute Genome Sequencing Center for Infectious Disease"/>
            <person name="Wu L."/>
            <person name="Ma J."/>
        </authorList>
    </citation>
    <scope>NUCLEOTIDE SEQUENCE [LARGE SCALE GENOMIC DNA]</scope>
    <source>
        <strain evidence="16">KCTC 33842</strain>
    </source>
</reference>
<dbReference type="CDD" id="cd07182">
    <property type="entry name" value="RNase_HII_bacteria_HII_like"/>
    <property type="match status" value="1"/>
</dbReference>
<evidence type="ECO:0000256" key="8">
    <source>
        <dbReference type="ARBA" id="ARBA00022723"/>
    </source>
</evidence>
<sequence length="231" mass="24970">MTPAPPSVTPDWAFEREHWRRGHFRVAGVDEAGRGAWAGPVTVAAVILPGTAAEYPFRDSKQLTAAQRETYAAEVRRVALAWAVEHAWPDEIDRLNILGATHAAALRALARLEPAPQALVTDYLKLRVDLPLSAPPRADALSYSVAAASLLAKTERDRLMRELDERHPGYGFAAHKGYGAPAHREALHALGVSEAHRRSFAPIRALLNAAEPLPGLGAGARKEAGPQRSGR</sequence>
<comment type="catalytic activity">
    <reaction evidence="1 12 13">
        <text>Endonucleolytic cleavage to 5'-phosphomonoester.</text>
        <dbReference type="EC" id="3.1.26.4"/>
    </reaction>
</comment>
<dbReference type="InterPro" id="IPR012337">
    <property type="entry name" value="RNaseH-like_sf"/>
</dbReference>
<dbReference type="Pfam" id="PF01351">
    <property type="entry name" value="RNase_HII"/>
    <property type="match status" value="1"/>
</dbReference>
<keyword evidence="11" id="KW-0464">Manganese</keyword>
<comment type="function">
    <text evidence="3 13">Endonuclease that specifically degrades the RNA of RNA-DNA hybrids.</text>
</comment>
<dbReference type="InterPro" id="IPR036397">
    <property type="entry name" value="RNaseH_sf"/>
</dbReference>
<comment type="caution">
    <text evidence="15">The sequence shown here is derived from an EMBL/GenBank/DDBJ whole genome shotgun (WGS) entry which is preliminary data.</text>
</comment>
<evidence type="ECO:0000256" key="6">
    <source>
        <dbReference type="ARBA" id="ARBA00022490"/>
    </source>
</evidence>
<evidence type="ECO:0000256" key="7">
    <source>
        <dbReference type="ARBA" id="ARBA00022722"/>
    </source>
</evidence>
<protein>
    <recommendedName>
        <fullName evidence="13">Ribonuclease</fullName>
        <ecNumber evidence="13">3.1.26.4</ecNumber>
    </recommendedName>
</protein>
<evidence type="ECO:0000256" key="12">
    <source>
        <dbReference type="PROSITE-ProRule" id="PRU01319"/>
    </source>
</evidence>
<dbReference type="EMBL" id="JBHUMK010000011">
    <property type="protein sequence ID" value="MFD2608391.1"/>
    <property type="molecule type" value="Genomic_DNA"/>
</dbReference>
<dbReference type="SUPFAM" id="SSF53098">
    <property type="entry name" value="Ribonuclease H-like"/>
    <property type="match status" value="1"/>
</dbReference>
<dbReference type="GO" id="GO:0004523">
    <property type="term" value="F:RNA-DNA hybrid ribonuclease activity"/>
    <property type="evidence" value="ECO:0007669"/>
    <property type="project" value="UniProtKB-EC"/>
</dbReference>
<evidence type="ECO:0000256" key="3">
    <source>
        <dbReference type="ARBA" id="ARBA00004065"/>
    </source>
</evidence>
<organism evidence="15 16">
    <name type="scientific">Deinococcus taklimakanensis</name>
    <dbReference type="NCBI Taxonomy" id="536443"/>
    <lineage>
        <taxon>Bacteria</taxon>
        <taxon>Thermotogati</taxon>
        <taxon>Deinococcota</taxon>
        <taxon>Deinococci</taxon>
        <taxon>Deinococcales</taxon>
        <taxon>Deinococcaceae</taxon>
        <taxon>Deinococcus</taxon>
    </lineage>
</organism>
<keyword evidence="7 12" id="KW-0540">Nuclease</keyword>
<dbReference type="PROSITE" id="PS51975">
    <property type="entry name" value="RNASE_H_2"/>
    <property type="match status" value="1"/>
</dbReference>
<keyword evidence="6" id="KW-0963">Cytoplasm</keyword>
<accession>A0ABW5NZA7</accession>
<dbReference type="Proteomes" id="UP001597475">
    <property type="component" value="Unassembled WGS sequence"/>
</dbReference>
<evidence type="ECO:0000313" key="16">
    <source>
        <dbReference type="Proteomes" id="UP001597475"/>
    </source>
</evidence>
<dbReference type="InterPro" id="IPR024567">
    <property type="entry name" value="RNase_HII/HIII_dom"/>
</dbReference>
<keyword evidence="8 12" id="KW-0479">Metal-binding</keyword>
<comment type="similarity">
    <text evidence="5 13">Belongs to the RNase HII family.</text>
</comment>
<dbReference type="NCBIfam" id="NF000595">
    <property type="entry name" value="PRK00015.1-3"/>
    <property type="match status" value="1"/>
</dbReference>
<evidence type="ECO:0000256" key="13">
    <source>
        <dbReference type="RuleBase" id="RU003515"/>
    </source>
</evidence>
<feature type="binding site" evidence="12">
    <location>
        <position position="31"/>
    </location>
    <ligand>
        <name>a divalent metal cation</name>
        <dbReference type="ChEBI" id="CHEBI:60240"/>
    </ligand>
</feature>
<evidence type="ECO:0000256" key="11">
    <source>
        <dbReference type="ARBA" id="ARBA00023211"/>
    </source>
</evidence>
<evidence type="ECO:0000256" key="4">
    <source>
        <dbReference type="ARBA" id="ARBA00004496"/>
    </source>
</evidence>
<dbReference type="PANTHER" id="PTHR10954">
    <property type="entry name" value="RIBONUCLEASE H2 SUBUNIT A"/>
    <property type="match status" value="1"/>
</dbReference>
<keyword evidence="9 12" id="KW-0255">Endonuclease</keyword>
<keyword evidence="16" id="KW-1185">Reference proteome</keyword>
<evidence type="ECO:0000256" key="9">
    <source>
        <dbReference type="ARBA" id="ARBA00022759"/>
    </source>
</evidence>
<gene>
    <name evidence="15" type="ORF">ACFSR9_02915</name>
</gene>
<dbReference type="EC" id="3.1.26.4" evidence="13"/>
<evidence type="ECO:0000256" key="2">
    <source>
        <dbReference type="ARBA" id="ARBA00001946"/>
    </source>
</evidence>
<feature type="binding site" evidence="12">
    <location>
        <position position="122"/>
    </location>
    <ligand>
        <name>a divalent metal cation</name>
        <dbReference type="ChEBI" id="CHEBI:60240"/>
    </ligand>
</feature>
<keyword evidence="10 12" id="KW-0378">Hydrolase</keyword>
<feature type="binding site" evidence="12">
    <location>
        <position position="30"/>
    </location>
    <ligand>
        <name>a divalent metal cation</name>
        <dbReference type="ChEBI" id="CHEBI:60240"/>
    </ligand>
</feature>
<dbReference type="NCBIfam" id="NF010538">
    <property type="entry name" value="PRK13926.1"/>
    <property type="match status" value="1"/>
</dbReference>
<proteinExistence type="inferred from homology"/>
<comment type="subcellular location">
    <subcellularLocation>
        <location evidence="4">Cytoplasm</location>
    </subcellularLocation>
</comment>
<evidence type="ECO:0000256" key="1">
    <source>
        <dbReference type="ARBA" id="ARBA00000077"/>
    </source>
</evidence>
<evidence type="ECO:0000256" key="5">
    <source>
        <dbReference type="ARBA" id="ARBA00007383"/>
    </source>
</evidence>
<feature type="domain" description="RNase H type-2" evidence="14">
    <location>
        <begin position="24"/>
        <end position="212"/>
    </location>
</feature>
<comment type="cofactor">
    <cofactor evidence="2">
        <name>Mg(2+)</name>
        <dbReference type="ChEBI" id="CHEBI:18420"/>
    </cofactor>
</comment>
<comment type="cofactor">
    <cofactor evidence="12">
        <name>Mn(2+)</name>
        <dbReference type="ChEBI" id="CHEBI:29035"/>
    </cofactor>
    <cofactor evidence="12">
        <name>Mg(2+)</name>
        <dbReference type="ChEBI" id="CHEBI:18420"/>
    </cofactor>
    <text evidence="12">Manganese or magnesium. Binds 1 divalent metal ion per monomer in the absence of substrate. May bind a second metal ion after substrate binding.</text>
</comment>
<dbReference type="PANTHER" id="PTHR10954:SF18">
    <property type="entry name" value="RIBONUCLEASE HII"/>
    <property type="match status" value="1"/>
</dbReference>
<dbReference type="InterPro" id="IPR001352">
    <property type="entry name" value="RNase_HII/HIII"/>
</dbReference>
<name>A0ABW5NZA7_9DEIO</name>